<sequence length="120" mass="13062">MTIPEAEIRAAAPEDLKAVAEIGAYYVTNSVATFDETPRTVDEWRRWLEELAGRGLPFLVADLSGEVAGYAYAGPWRPKPPTGTPSRTRSTSPPAMSVAGWARRCSVAWWPSPPTQGCAR</sequence>
<organism evidence="2 3">
    <name type="scientific">Planotetraspora thailandica</name>
    <dbReference type="NCBI Taxonomy" id="487172"/>
    <lineage>
        <taxon>Bacteria</taxon>
        <taxon>Bacillati</taxon>
        <taxon>Actinomycetota</taxon>
        <taxon>Actinomycetes</taxon>
        <taxon>Streptosporangiales</taxon>
        <taxon>Streptosporangiaceae</taxon>
        <taxon>Planotetraspora</taxon>
    </lineage>
</organism>
<evidence type="ECO:0000313" key="3">
    <source>
        <dbReference type="Proteomes" id="UP000605992"/>
    </source>
</evidence>
<feature type="compositionally biased region" description="Low complexity" evidence="1">
    <location>
        <begin position="84"/>
        <end position="94"/>
    </location>
</feature>
<gene>
    <name evidence="2" type="ORF">Pth03_26460</name>
</gene>
<feature type="region of interest" description="Disordered" evidence="1">
    <location>
        <begin position="74"/>
        <end position="97"/>
    </location>
</feature>
<proteinExistence type="predicted"/>
<dbReference type="AlphaFoldDB" id="A0A8J3UZ60"/>
<protein>
    <recommendedName>
        <fullName evidence="4">N-acetyltransferase domain-containing protein</fullName>
    </recommendedName>
</protein>
<dbReference type="Gene3D" id="3.40.630.30">
    <property type="match status" value="1"/>
</dbReference>
<keyword evidence="3" id="KW-1185">Reference proteome</keyword>
<dbReference type="Proteomes" id="UP000605992">
    <property type="component" value="Unassembled WGS sequence"/>
</dbReference>
<accession>A0A8J3UZ60</accession>
<dbReference type="EMBL" id="BOOR01000016">
    <property type="protein sequence ID" value="GII54257.1"/>
    <property type="molecule type" value="Genomic_DNA"/>
</dbReference>
<comment type="caution">
    <text evidence="2">The sequence shown here is derived from an EMBL/GenBank/DDBJ whole genome shotgun (WGS) entry which is preliminary data.</text>
</comment>
<dbReference type="SUPFAM" id="SSF55729">
    <property type="entry name" value="Acyl-CoA N-acyltransferases (Nat)"/>
    <property type="match status" value="1"/>
</dbReference>
<dbReference type="RefSeq" id="WP_275413094.1">
    <property type="nucleotide sequence ID" value="NZ_BOOR01000016.1"/>
</dbReference>
<evidence type="ECO:0008006" key="4">
    <source>
        <dbReference type="Google" id="ProtNLM"/>
    </source>
</evidence>
<name>A0A8J3UZ60_9ACTN</name>
<evidence type="ECO:0000313" key="2">
    <source>
        <dbReference type="EMBL" id="GII54257.1"/>
    </source>
</evidence>
<dbReference type="InterPro" id="IPR016181">
    <property type="entry name" value="Acyl_CoA_acyltransferase"/>
</dbReference>
<evidence type="ECO:0000256" key="1">
    <source>
        <dbReference type="SAM" id="MobiDB-lite"/>
    </source>
</evidence>
<reference evidence="2" key="1">
    <citation type="submission" date="2021-01" db="EMBL/GenBank/DDBJ databases">
        <title>Whole genome shotgun sequence of Planotetraspora thailandica NBRC 104271.</title>
        <authorList>
            <person name="Komaki H."/>
            <person name="Tamura T."/>
        </authorList>
    </citation>
    <scope>NUCLEOTIDE SEQUENCE</scope>
    <source>
        <strain evidence="2">NBRC 104271</strain>
    </source>
</reference>
<dbReference type="Pfam" id="PF13420">
    <property type="entry name" value="Acetyltransf_4"/>
    <property type="match status" value="1"/>
</dbReference>